<dbReference type="PROSITE" id="PS50011">
    <property type="entry name" value="PROTEIN_KINASE_DOM"/>
    <property type="match status" value="1"/>
</dbReference>
<dbReference type="PANTHER" id="PTHR23257">
    <property type="entry name" value="SERINE-THREONINE PROTEIN KINASE"/>
    <property type="match status" value="1"/>
</dbReference>
<organism evidence="3 4">
    <name type="scientific">Tetraparma gracilis</name>
    <dbReference type="NCBI Taxonomy" id="2962635"/>
    <lineage>
        <taxon>Eukaryota</taxon>
        <taxon>Sar</taxon>
        <taxon>Stramenopiles</taxon>
        <taxon>Ochrophyta</taxon>
        <taxon>Bolidophyceae</taxon>
        <taxon>Parmales</taxon>
        <taxon>Triparmaceae</taxon>
        <taxon>Tetraparma</taxon>
    </lineage>
</organism>
<dbReference type="InterPro" id="IPR011009">
    <property type="entry name" value="Kinase-like_dom_sf"/>
</dbReference>
<evidence type="ECO:0000313" key="3">
    <source>
        <dbReference type="EMBL" id="GMI32832.1"/>
    </source>
</evidence>
<dbReference type="PROSITE" id="PS00108">
    <property type="entry name" value="PROTEIN_KINASE_ST"/>
    <property type="match status" value="1"/>
</dbReference>
<dbReference type="EMBL" id="BRYB01003217">
    <property type="protein sequence ID" value="GMI32832.1"/>
    <property type="molecule type" value="Genomic_DNA"/>
</dbReference>
<name>A0ABQ6MUM8_9STRA</name>
<evidence type="ECO:0000259" key="2">
    <source>
        <dbReference type="PROSITE" id="PS50011"/>
    </source>
</evidence>
<dbReference type="InterPro" id="IPR001245">
    <property type="entry name" value="Ser-Thr/Tyr_kinase_cat_dom"/>
</dbReference>
<gene>
    <name evidence="3" type="ORF">TeGR_g5970</name>
</gene>
<reference evidence="3 4" key="1">
    <citation type="journal article" date="2023" name="Commun. Biol.">
        <title>Genome analysis of Parmales, the sister group of diatoms, reveals the evolutionary specialization of diatoms from phago-mixotrophs to photoautotrophs.</title>
        <authorList>
            <person name="Ban H."/>
            <person name="Sato S."/>
            <person name="Yoshikawa S."/>
            <person name="Yamada K."/>
            <person name="Nakamura Y."/>
            <person name="Ichinomiya M."/>
            <person name="Sato N."/>
            <person name="Blanc-Mathieu R."/>
            <person name="Endo H."/>
            <person name="Kuwata A."/>
            <person name="Ogata H."/>
        </authorList>
    </citation>
    <scope>NUCLEOTIDE SEQUENCE [LARGE SCALE GENOMIC DNA]</scope>
</reference>
<dbReference type="SMART" id="SM00220">
    <property type="entry name" value="S_TKc"/>
    <property type="match status" value="1"/>
</dbReference>
<keyword evidence="4" id="KW-1185">Reference proteome</keyword>
<dbReference type="SUPFAM" id="SSF56112">
    <property type="entry name" value="Protein kinase-like (PK-like)"/>
    <property type="match status" value="1"/>
</dbReference>
<dbReference type="InterPro" id="IPR050167">
    <property type="entry name" value="Ser_Thr_protein_kinase"/>
</dbReference>
<feature type="region of interest" description="Disordered" evidence="1">
    <location>
        <begin position="286"/>
        <end position="371"/>
    </location>
</feature>
<dbReference type="CDD" id="cd22249">
    <property type="entry name" value="UDM1_RNF168_RNF169-like"/>
    <property type="match status" value="1"/>
</dbReference>
<dbReference type="InterPro" id="IPR008271">
    <property type="entry name" value="Ser/Thr_kinase_AS"/>
</dbReference>
<dbReference type="Gene3D" id="1.10.510.10">
    <property type="entry name" value="Transferase(Phosphotransferase) domain 1"/>
    <property type="match status" value="1"/>
</dbReference>
<dbReference type="InterPro" id="IPR000719">
    <property type="entry name" value="Prot_kinase_dom"/>
</dbReference>
<comment type="caution">
    <text evidence="3">The sequence shown here is derived from an EMBL/GenBank/DDBJ whole genome shotgun (WGS) entry which is preliminary data.</text>
</comment>
<accession>A0ABQ6MUM8</accession>
<feature type="compositionally biased region" description="Basic and acidic residues" evidence="1">
    <location>
        <begin position="286"/>
        <end position="350"/>
    </location>
</feature>
<sequence>EMELPKSEYTYLSDKPFAKGGSGNFVYHIKYDGKTAVAKEFSLNDLDFGDREVSTSGFKKELSINYLLPENPNLVRLIGCTTSDPTKNVMIMEFVERGSLRDVLDDADTQLTTEQQLKILTGAAKGMAYMYAQEPPIQHRDLKSLNILLADDYTPKISDFGLSKSEITMNSLTVQSMATSAGGFKGTVQWSAPEALRGIGDFTEKADVFSFAVVVFEVLTRERPFKDARNMFQLGDSICSGARPSPIPTDIHPKLEAWVRIMQLAWAQNPDDRPTFQEVIDVVGESDRKKRAEATERRREEQRRAAAEEAERMRKEEQEAARKEKEEQEAARKKAKEEAARKKKEEQEAARKKKQGAAGASKRSSLGRILTTSVAEYLKSVGAHK</sequence>
<feature type="non-terminal residue" evidence="3">
    <location>
        <position position="1"/>
    </location>
</feature>
<protein>
    <recommendedName>
        <fullName evidence="2">Protein kinase domain-containing protein</fullName>
    </recommendedName>
</protein>
<dbReference type="PRINTS" id="PR00109">
    <property type="entry name" value="TYRKINASE"/>
</dbReference>
<feature type="domain" description="Protein kinase" evidence="2">
    <location>
        <begin position="11"/>
        <end position="288"/>
    </location>
</feature>
<dbReference type="Proteomes" id="UP001165060">
    <property type="component" value="Unassembled WGS sequence"/>
</dbReference>
<dbReference type="Pfam" id="PF07714">
    <property type="entry name" value="PK_Tyr_Ser-Thr"/>
    <property type="match status" value="1"/>
</dbReference>
<proteinExistence type="predicted"/>
<evidence type="ECO:0000313" key="4">
    <source>
        <dbReference type="Proteomes" id="UP001165060"/>
    </source>
</evidence>
<evidence type="ECO:0000256" key="1">
    <source>
        <dbReference type="SAM" id="MobiDB-lite"/>
    </source>
</evidence>